<protein>
    <submittedName>
        <fullName evidence="2">Uncharacterized protein</fullName>
    </submittedName>
</protein>
<dbReference type="Proteomes" id="UP001341840">
    <property type="component" value="Unassembled WGS sequence"/>
</dbReference>
<comment type="caution">
    <text evidence="2">The sequence shown here is derived from an EMBL/GenBank/DDBJ whole genome shotgun (WGS) entry which is preliminary data.</text>
</comment>
<accession>A0ABU6WFY8</accession>
<reference evidence="2 3" key="1">
    <citation type="journal article" date="2023" name="Plants (Basel)">
        <title>Bridging the Gap: Combining Genomics and Transcriptomics Approaches to Understand Stylosanthes scabra, an Orphan Legume from the Brazilian Caatinga.</title>
        <authorList>
            <person name="Ferreira-Neto J.R.C."/>
            <person name="da Silva M.D."/>
            <person name="Binneck E."/>
            <person name="de Melo N.F."/>
            <person name="da Silva R.H."/>
            <person name="de Melo A.L.T.M."/>
            <person name="Pandolfi V."/>
            <person name="Bustamante F.O."/>
            <person name="Brasileiro-Vidal A.C."/>
            <person name="Benko-Iseppon A.M."/>
        </authorList>
    </citation>
    <scope>NUCLEOTIDE SEQUENCE [LARGE SCALE GENOMIC DNA]</scope>
    <source>
        <tissue evidence="2">Leaves</tissue>
    </source>
</reference>
<feature type="region of interest" description="Disordered" evidence="1">
    <location>
        <begin position="243"/>
        <end position="270"/>
    </location>
</feature>
<evidence type="ECO:0000256" key="1">
    <source>
        <dbReference type="SAM" id="MobiDB-lite"/>
    </source>
</evidence>
<feature type="compositionally biased region" description="Polar residues" evidence="1">
    <location>
        <begin position="417"/>
        <end position="432"/>
    </location>
</feature>
<evidence type="ECO:0000313" key="3">
    <source>
        <dbReference type="Proteomes" id="UP001341840"/>
    </source>
</evidence>
<keyword evidence="3" id="KW-1185">Reference proteome</keyword>
<feature type="region of interest" description="Disordered" evidence="1">
    <location>
        <begin position="106"/>
        <end position="140"/>
    </location>
</feature>
<gene>
    <name evidence="2" type="ORF">PIB30_045158</name>
</gene>
<organism evidence="2 3">
    <name type="scientific">Stylosanthes scabra</name>
    <dbReference type="NCBI Taxonomy" id="79078"/>
    <lineage>
        <taxon>Eukaryota</taxon>
        <taxon>Viridiplantae</taxon>
        <taxon>Streptophyta</taxon>
        <taxon>Embryophyta</taxon>
        <taxon>Tracheophyta</taxon>
        <taxon>Spermatophyta</taxon>
        <taxon>Magnoliopsida</taxon>
        <taxon>eudicotyledons</taxon>
        <taxon>Gunneridae</taxon>
        <taxon>Pentapetalae</taxon>
        <taxon>rosids</taxon>
        <taxon>fabids</taxon>
        <taxon>Fabales</taxon>
        <taxon>Fabaceae</taxon>
        <taxon>Papilionoideae</taxon>
        <taxon>50 kb inversion clade</taxon>
        <taxon>dalbergioids sensu lato</taxon>
        <taxon>Dalbergieae</taxon>
        <taxon>Pterocarpus clade</taxon>
        <taxon>Stylosanthes</taxon>
    </lineage>
</organism>
<name>A0ABU6WFY8_9FABA</name>
<sequence>MQRPPPAPPDLYSFEVEDGAPPDLNSIAVGECEPESAMVTAKARSCRTEDLSVAVTEIQIYGGTRSPICAIGADITTLANDNAEDGAVTKGKVVHANAEPVLHFTKDRVNQPPPKPPDLPSQADNATDLSKSGGGEDDEDVAITIGGSDVSYVDDGSESSAEVGASAKEKRRTLVTFARGEVAVETVMTTVRGCEMVRRAPSLVARPPPLLAAVLPWDRGKAVSSTVGGSGTAEDGFVTMAGGERKSVKSQAGGGRERSKGGHRGGCGGNEEEGKKYDEVLVKGVRCALGDACVGGFRCGAGRPWNGDSRSVKVVPFFFFTLGAPWKVADTRKVDAAIRVVAATMREKGMGATRFGLFLGLNQDFEAHIEKEKAGLLNWSSNYKNLASRGQLQFSTASKRKPKKKAKGEEMSLRTLAATNSNPSPSSLQRHAVATSSLTNKWLLLLKEAQAAKAEAQAQAKA</sequence>
<proteinExistence type="predicted"/>
<feature type="region of interest" description="Disordered" evidence="1">
    <location>
        <begin position="394"/>
        <end position="432"/>
    </location>
</feature>
<evidence type="ECO:0000313" key="2">
    <source>
        <dbReference type="EMBL" id="MED6184199.1"/>
    </source>
</evidence>
<dbReference type="EMBL" id="JASCZI010181516">
    <property type="protein sequence ID" value="MED6184199.1"/>
    <property type="molecule type" value="Genomic_DNA"/>
</dbReference>